<dbReference type="InParanoid" id="A0A409VZK1"/>
<keyword evidence="13" id="KW-1185">Reference proteome</keyword>
<dbReference type="Proteomes" id="UP000284706">
    <property type="component" value="Unassembled WGS sequence"/>
</dbReference>
<proteinExistence type="inferred from homology"/>
<keyword evidence="7" id="KW-0439">Lignin degradation</keyword>
<dbReference type="GO" id="GO:0052689">
    <property type="term" value="F:carboxylic ester hydrolase activity"/>
    <property type="evidence" value="ECO:0007669"/>
    <property type="project" value="UniProtKB-KW"/>
</dbReference>
<dbReference type="Pfam" id="PF22244">
    <property type="entry name" value="GCE_fung"/>
    <property type="match status" value="1"/>
</dbReference>
<dbReference type="AlphaFoldDB" id="A0A409VZK1"/>
<keyword evidence="4" id="KW-0964">Secreted</keyword>
<evidence type="ECO:0000256" key="9">
    <source>
        <dbReference type="ARBA" id="ARBA00026105"/>
    </source>
</evidence>
<evidence type="ECO:0000313" key="12">
    <source>
        <dbReference type="EMBL" id="PPQ71692.1"/>
    </source>
</evidence>
<feature type="signal peptide" evidence="10">
    <location>
        <begin position="1"/>
        <end position="18"/>
    </location>
</feature>
<feature type="domain" description="4-O-methyl-glucuronoyl methylesterase-like" evidence="11">
    <location>
        <begin position="95"/>
        <end position="328"/>
    </location>
</feature>
<evidence type="ECO:0000256" key="1">
    <source>
        <dbReference type="ARBA" id="ARBA00004613"/>
    </source>
</evidence>
<reference evidence="12 13" key="1">
    <citation type="journal article" date="2018" name="Evol. Lett.">
        <title>Horizontal gene cluster transfer increased hallucinogenic mushroom diversity.</title>
        <authorList>
            <person name="Reynolds H.T."/>
            <person name="Vijayakumar V."/>
            <person name="Gluck-Thaler E."/>
            <person name="Korotkin H.B."/>
            <person name="Matheny P.B."/>
            <person name="Slot J.C."/>
        </authorList>
    </citation>
    <scope>NUCLEOTIDE SEQUENCE [LARGE SCALE GENOMIC DNA]</scope>
    <source>
        <strain evidence="12 13">SRW20</strain>
    </source>
</reference>
<feature type="chain" id="PRO_5019541624" description="(4-O-methyl)-D-glucuronate--lignin esterase" evidence="10">
    <location>
        <begin position="19"/>
        <end position="620"/>
    </location>
</feature>
<dbReference type="STRING" id="231916.A0A409VZK1"/>
<comment type="subcellular location">
    <subcellularLocation>
        <location evidence="1">Secreted</location>
    </subcellularLocation>
</comment>
<evidence type="ECO:0000256" key="2">
    <source>
        <dbReference type="ARBA" id="ARBA00010092"/>
    </source>
</evidence>
<dbReference type="OrthoDB" id="3781271at2759"/>
<gene>
    <name evidence="12" type="ORF">CVT26_007658</name>
</gene>
<comment type="caution">
    <text evidence="12">The sequence shown here is derived from an EMBL/GenBank/DDBJ whole genome shotgun (WGS) entry which is preliminary data.</text>
</comment>
<evidence type="ECO:0000256" key="10">
    <source>
        <dbReference type="SAM" id="SignalP"/>
    </source>
</evidence>
<evidence type="ECO:0000313" key="13">
    <source>
        <dbReference type="Proteomes" id="UP000284706"/>
    </source>
</evidence>
<evidence type="ECO:0000256" key="7">
    <source>
        <dbReference type="ARBA" id="ARBA00023185"/>
    </source>
</evidence>
<accession>A0A409VZK1</accession>
<dbReference type="EC" id="3.1.1.117" evidence="9"/>
<evidence type="ECO:0000256" key="6">
    <source>
        <dbReference type="ARBA" id="ARBA00022801"/>
    </source>
</evidence>
<keyword evidence="3" id="KW-0719">Serine esterase</keyword>
<dbReference type="EMBL" id="NHYE01005492">
    <property type="protein sequence ID" value="PPQ71692.1"/>
    <property type="molecule type" value="Genomic_DNA"/>
</dbReference>
<evidence type="ECO:0000256" key="4">
    <source>
        <dbReference type="ARBA" id="ARBA00022525"/>
    </source>
</evidence>
<dbReference type="InterPro" id="IPR029058">
    <property type="entry name" value="AB_hydrolase_fold"/>
</dbReference>
<dbReference type="GO" id="GO:0046274">
    <property type="term" value="P:lignin catabolic process"/>
    <property type="evidence" value="ECO:0007669"/>
    <property type="project" value="UniProtKB-KW"/>
</dbReference>
<evidence type="ECO:0000256" key="3">
    <source>
        <dbReference type="ARBA" id="ARBA00022487"/>
    </source>
</evidence>
<comment type="catalytic activity">
    <reaction evidence="8">
        <text>a 4-O-methyl-alpha-D-glucuronosyl ester derivative + H2O = 4-O-methyl-alpha-D-glucuronate derivative + an alcohol + H(+)</text>
        <dbReference type="Rhea" id="RHEA:67452"/>
        <dbReference type="ChEBI" id="CHEBI:15377"/>
        <dbReference type="ChEBI" id="CHEBI:15378"/>
        <dbReference type="ChEBI" id="CHEBI:30879"/>
        <dbReference type="ChEBI" id="CHEBI:171667"/>
        <dbReference type="ChEBI" id="CHEBI:171668"/>
        <dbReference type="EC" id="3.1.1.117"/>
    </reaction>
    <physiologicalReaction direction="left-to-right" evidence="8">
        <dbReference type="Rhea" id="RHEA:67453"/>
    </physiologicalReaction>
</comment>
<sequence length="620" mass="67406">MFLKYCAASLVLALPALAEIAPGLCDFVPPPSQFKVNKFLPSPFEFFQGGRVQNMEDWACRTKQISAFFQAYELGTLPPRPEVVKGSFANNVLTVNVTHAGNSISFQVPITPAVNATRHPTPAVIGVGGVSLPIPSDVAIINFNNNDIALQNDQSSRGVGKFFQLYGTNATAGALMAWTWGIARIIDVLEMTEGHGIDVKKLGVTGCSRNGKGAYVAGAFEPRIALTLVQESGSGGAGSWRISDYMLNDQNITTQTATEIVQENVWFSPNFNQFVNNVTSLPIDHHLLPALVAPRGLLVIDNTGIAWLGPESVWGAQTTGRKIYQALGVASSMGVAQEGNHDHCALPADQAPFVTAFVNRFLKDQPANTTVVTTDGAVGPDDGAPGTDPIIPNAGFNESLWVDWSVDQDAWSTEIIIAMHSKSLQVSAAGIQLEQNFEVKVSEADSEQINLFDIRTCLLEQKSPAQQVEEKQLTPATAHWAERSLRSCLLLRPKPALNVECIQAASVRRTALRSMPPIPELIDMKASQMQGSDELKRSYDEYLMVDGPPNKTETWAATLEEGKFSQESSGTTFVLERSQAQVATVFESRVGTCAIINFVMIFDGSELQLRLRMHPRRPCF</sequence>
<dbReference type="GO" id="GO:0005576">
    <property type="term" value="C:extracellular region"/>
    <property type="evidence" value="ECO:0007669"/>
    <property type="project" value="UniProtKB-SubCell"/>
</dbReference>
<evidence type="ECO:0000259" key="11">
    <source>
        <dbReference type="Pfam" id="PF22244"/>
    </source>
</evidence>
<organism evidence="12 13">
    <name type="scientific">Gymnopilus dilepis</name>
    <dbReference type="NCBI Taxonomy" id="231916"/>
    <lineage>
        <taxon>Eukaryota</taxon>
        <taxon>Fungi</taxon>
        <taxon>Dikarya</taxon>
        <taxon>Basidiomycota</taxon>
        <taxon>Agaricomycotina</taxon>
        <taxon>Agaricomycetes</taxon>
        <taxon>Agaricomycetidae</taxon>
        <taxon>Agaricales</taxon>
        <taxon>Agaricineae</taxon>
        <taxon>Hymenogastraceae</taxon>
        <taxon>Gymnopilus</taxon>
    </lineage>
</organism>
<evidence type="ECO:0000256" key="5">
    <source>
        <dbReference type="ARBA" id="ARBA00022729"/>
    </source>
</evidence>
<name>A0A409VZK1_9AGAR</name>
<protein>
    <recommendedName>
        <fullName evidence="9">(4-O-methyl)-D-glucuronate--lignin esterase</fullName>
        <ecNumber evidence="9">3.1.1.117</ecNumber>
    </recommendedName>
</protein>
<keyword evidence="5 10" id="KW-0732">Signal</keyword>
<dbReference type="Gene3D" id="3.40.50.1820">
    <property type="entry name" value="alpha/beta hydrolase"/>
    <property type="match status" value="1"/>
</dbReference>
<keyword evidence="6" id="KW-0378">Hydrolase</keyword>
<comment type="similarity">
    <text evidence="2">Belongs to the carbohydrate esterase 15 (CE15) family.</text>
</comment>
<evidence type="ECO:0000256" key="8">
    <source>
        <dbReference type="ARBA" id="ARBA00024511"/>
    </source>
</evidence>
<dbReference type="InterPro" id="IPR054579">
    <property type="entry name" value="GCE-like_dom"/>
</dbReference>